<organism evidence="1 2">
    <name type="scientific">Glaciimonas immobilis</name>
    <dbReference type="NCBI Taxonomy" id="728004"/>
    <lineage>
        <taxon>Bacteria</taxon>
        <taxon>Pseudomonadati</taxon>
        <taxon>Pseudomonadota</taxon>
        <taxon>Betaproteobacteria</taxon>
        <taxon>Burkholderiales</taxon>
        <taxon>Oxalobacteraceae</taxon>
        <taxon>Glaciimonas</taxon>
    </lineage>
</organism>
<accession>A0A840RW65</accession>
<dbReference type="AlphaFoldDB" id="A0A840RW65"/>
<evidence type="ECO:0000313" key="1">
    <source>
        <dbReference type="EMBL" id="MBB5200914.1"/>
    </source>
</evidence>
<protein>
    <submittedName>
        <fullName evidence="1">Uncharacterized protein</fullName>
    </submittedName>
</protein>
<dbReference type="EMBL" id="JACHHQ010000005">
    <property type="protein sequence ID" value="MBB5200914.1"/>
    <property type="molecule type" value="Genomic_DNA"/>
</dbReference>
<gene>
    <name evidence="1" type="ORF">HNR39_002756</name>
</gene>
<dbReference type="RefSeq" id="WP_168055651.1">
    <property type="nucleotide sequence ID" value="NZ_JAAOZT010000007.1"/>
</dbReference>
<keyword evidence="2" id="KW-1185">Reference proteome</keyword>
<dbReference type="Proteomes" id="UP000571084">
    <property type="component" value="Unassembled WGS sequence"/>
</dbReference>
<name>A0A840RW65_9BURK</name>
<proteinExistence type="predicted"/>
<comment type="caution">
    <text evidence="1">The sequence shown here is derived from an EMBL/GenBank/DDBJ whole genome shotgun (WGS) entry which is preliminary data.</text>
</comment>
<reference evidence="1 2" key="1">
    <citation type="submission" date="2020-08" db="EMBL/GenBank/DDBJ databases">
        <title>Genomic Encyclopedia of Type Strains, Phase IV (KMG-IV): sequencing the most valuable type-strain genomes for metagenomic binning, comparative biology and taxonomic classification.</title>
        <authorList>
            <person name="Goeker M."/>
        </authorList>
    </citation>
    <scope>NUCLEOTIDE SEQUENCE [LARGE SCALE GENOMIC DNA]</scope>
    <source>
        <strain evidence="1 2">DSM 23240</strain>
    </source>
</reference>
<evidence type="ECO:0000313" key="2">
    <source>
        <dbReference type="Proteomes" id="UP000571084"/>
    </source>
</evidence>
<sequence>MPNKPLPLVDQLRSEIAAAAARMIAEDGADYGSAKRKAAQKILGEGRKSSDFMPTNDQLLTEVRRYNALFFADTQPARLIHLRKIATEMMEELTMFRPYLTGAVANGTAGEHSEIHLQLFIDSPKDVEIFLLNKNVPFSVTESESANRSEKRSRGRSGSEPLEILHYIYKNEGIHLILYEIAGLRVSIKPSKLHFDGSERLDLAAVQLLIEESQNVATIRVT</sequence>